<dbReference type="Pfam" id="PF11003">
    <property type="entry name" value="DUF2842"/>
    <property type="match status" value="1"/>
</dbReference>
<dbReference type="EMBL" id="BSFM01000008">
    <property type="protein sequence ID" value="GLK83673.1"/>
    <property type="molecule type" value="Genomic_DNA"/>
</dbReference>
<keyword evidence="1" id="KW-0472">Membrane</keyword>
<reference evidence="2" key="2">
    <citation type="submission" date="2023-01" db="EMBL/GenBank/DDBJ databases">
        <authorList>
            <person name="Sun Q."/>
            <person name="Evtushenko L."/>
        </authorList>
    </citation>
    <scope>NUCLEOTIDE SEQUENCE</scope>
    <source>
        <strain evidence="2">VKM B-2789</strain>
    </source>
</reference>
<dbReference type="RefSeq" id="WP_213363452.1">
    <property type="nucleotide sequence ID" value="NZ_BSFM01000008.1"/>
</dbReference>
<keyword evidence="1" id="KW-1133">Transmembrane helix</keyword>
<evidence type="ECO:0000313" key="2">
    <source>
        <dbReference type="EMBL" id="GLK83673.1"/>
    </source>
</evidence>
<sequence>MDHRASRPPNRTTLPPRLRKLIGTCLIILLVIVWALGAMALAQGRVTTLSAFWQFVAYVVLGIGWVVPAALLIRWMQKGDSKPETL</sequence>
<feature type="transmembrane region" description="Helical" evidence="1">
    <location>
        <begin position="52"/>
        <end position="73"/>
    </location>
</feature>
<organism evidence="2 3">
    <name type="scientific">Ancylobacter defluvii</name>
    <dbReference type="NCBI Taxonomy" id="1282440"/>
    <lineage>
        <taxon>Bacteria</taxon>
        <taxon>Pseudomonadati</taxon>
        <taxon>Pseudomonadota</taxon>
        <taxon>Alphaproteobacteria</taxon>
        <taxon>Hyphomicrobiales</taxon>
        <taxon>Xanthobacteraceae</taxon>
        <taxon>Ancylobacter</taxon>
    </lineage>
</organism>
<evidence type="ECO:0000256" key="1">
    <source>
        <dbReference type="SAM" id="Phobius"/>
    </source>
</evidence>
<protein>
    <recommendedName>
        <fullName evidence="4">DUF2842 domain-containing protein</fullName>
    </recommendedName>
</protein>
<comment type="caution">
    <text evidence="2">The sequence shown here is derived from an EMBL/GenBank/DDBJ whole genome shotgun (WGS) entry which is preliminary data.</text>
</comment>
<evidence type="ECO:0008006" key="4">
    <source>
        <dbReference type="Google" id="ProtNLM"/>
    </source>
</evidence>
<dbReference type="AlphaFoldDB" id="A0A9W6JW80"/>
<keyword evidence="3" id="KW-1185">Reference proteome</keyword>
<accession>A0A9W6JW80</accession>
<evidence type="ECO:0000313" key="3">
    <source>
        <dbReference type="Proteomes" id="UP001143330"/>
    </source>
</evidence>
<reference evidence="2" key="1">
    <citation type="journal article" date="2014" name="Int. J. Syst. Evol. Microbiol.">
        <title>Complete genome sequence of Corynebacterium casei LMG S-19264T (=DSM 44701T), isolated from a smear-ripened cheese.</title>
        <authorList>
            <consortium name="US DOE Joint Genome Institute (JGI-PGF)"/>
            <person name="Walter F."/>
            <person name="Albersmeier A."/>
            <person name="Kalinowski J."/>
            <person name="Ruckert C."/>
        </authorList>
    </citation>
    <scope>NUCLEOTIDE SEQUENCE</scope>
    <source>
        <strain evidence="2">VKM B-2789</strain>
    </source>
</reference>
<name>A0A9W6JW80_9HYPH</name>
<proteinExistence type="predicted"/>
<dbReference type="Proteomes" id="UP001143330">
    <property type="component" value="Unassembled WGS sequence"/>
</dbReference>
<feature type="transmembrane region" description="Helical" evidence="1">
    <location>
        <begin position="21"/>
        <end position="40"/>
    </location>
</feature>
<keyword evidence="1" id="KW-0812">Transmembrane</keyword>
<gene>
    <name evidence="2" type="ORF">GCM10017653_17420</name>
</gene>
<dbReference type="InterPro" id="IPR021265">
    <property type="entry name" value="DUF2842"/>
</dbReference>